<feature type="repeat" description="TPR" evidence="1">
    <location>
        <begin position="381"/>
        <end position="414"/>
    </location>
</feature>
<sequence>MNENFDISGFKKKEFAIFCGAGISKSSGLPLANELKQCILEKLPIDKKDMDEIMNSILPFEAFIETLSENTDISRILDIFEDGMPNTNHIVIARLAKNGHLKLIFTTNFDLLIEKALEEEGLKRDKDFEVYYDEEQFLKIDFGNMDDGVIRIFKIHGSVDDRESIRTTMKTIASKTLSYKRMDIMRYLFSTGRHKKVIILGYSCSDEFDITPQIQSIHEKQKQIIFVEHSKEGREIEDVRVKEQKNPFKTFPGKRIKCNTDDFIRELWDSHSKTIGGYEPAESKVDWGTYVNDWAETLKENNSYLKYLIASLILYFISKFNRAIVYSNKSLEIANEVRDKKKESECYRILGNCYGHLGDNKKALEFYNRSLEISADSAQVSRCYSRVSSVYHKMRNFESAIKFQEKALEISKQNRDKEGEAKSYVGLGKVYIDLRELRRAHELIEKALEMAKEIGNKNLEAGCYVEMGIISFRVGSLETLSETEKALEIYKALGYKPGIAICYENLRRILWSLEGDFDLDIEYRARMSEVLEEMGNDGKSLKKKLSRE</sequence>
<dbReference type="SUPFAM" id="SSF52467">
    <property type="entry name" value="DHS-like NAD/FAD-binding domain"/>
    <property type="match status" value="1"/>
</dbReference>
<organism evidence="2">
    <name type="scientific">Candidatus Methanophagaceae archaeon ANME-1 ERB6</name>
    <dbReference type="NCBI Taxonomy" id="2759912"/>
    <lineage>
        <taxon>Archaea</taxon>
        <taxon>Methanobacteriati</taxon>
        <taxon>Methanobacteriota</taxon>
        <taxon>Stenosarchaea group</taxon>
        <taxon>Methanomicrobia</taxon>
        <taxon>Candidatus Methanophagales</taxon>
        <taxon>Candidatus Methanophagaceae</taxon>
    </lineage>
</organism>
<reference evidence="2" key="1">
    <citation type="submission" date="2020-06" db="EMBL/GenBank/DDBJ databases">
        <title>Unique genomic features of the anaerobic methanotrophic archaea.</title>
        <authorList>
            <person name="Chadwick G.L."/>
            <person name="Skennerton C.T."/>
            <person name="Laso-Perez R."/>
            <person name="Leu A.O."/>
            <person name="Speth D.R."/>
            <person name="Yu H."/>
            <person name="Morgan-Lang C."/>
            <person name="Hatzenpichler R."/>
            <person name="Goudeau D."/>
            <person name="Malmstrom R."/>
            <person name="Brazelton W.J."/>
            <person name="Woyke T."/>
            <person name="Hallam S.J."/>
            <person name="Tyson G.W."/>
            <person name="Wegener G."/>
            <person name="Boetius A."/>
            <person name="Orphan V."/>
        </authorList>
    </citation>
    <scope>NUCLEOTIDE SEQUENCE</scope>
</reference>
<evidence type="ECO:0000313" key="2">
    <source>
        <dbReference type="EMBL" id="QNO53900.1"/>
    </source>
</evidence>
<dbReference type="Pfam" id="PF13424">
    <property type="entry name" value="TPR_12"/>
    <property type="match status" value="2"/>
</dbReference>
<keyword evidence="1" id="KW-0802">TPR repeat</keyword>
<dbReference type="EMBL" id="MT631554">
    <property type="protein sequence ID" value="QNO53900.1"/>
    <property type="molecule type" value="Genomic_DNA"/>
</dbReference>
<gene>
    <name evidence="2" type="ORF">LBDBNMAG_00035</name>
</gene>
<dbReference type="PROSITE" id="PS50005">
    <property type="entry name" value="TPR"/>
    <property type="match status" value="3"/>
</dbReference>
<feature type="repeat" description="TPR" evidence="1">
    <location>
        <begin position="421"/>
        <end position="454"/>
    </location>
</feature>
<proteinExistence type="predicted"/>
<dbReference type="PANTHER" id="PTHR10098:SF108">
    <property type="entry name" value="TETRATRICOPEPTIDE REPEAT PROTEIN 28"/>
    <property type="match status" value="1"/>
</dbReference>
<dbReference type="SMART" id="SM00028">
    <property type="entry name" value="TPR"/>
    <property type="match status" value="3"/>
</dbReference>
<dbReference type="PANTHER" id="PTHR10098">
    <property type="entry name" value="RAPSYN-RELATED"/>
    <property type="match status" value="1"/>
</dbReference>
<name>A0A7G9Z0W6_9EURY</name>
<evidence type="ECO:0008006" key="3">
    <source>
        <dbReference type="Google" id="ProtNLM"/>
    </source>
</evidence>
<dbReference type="Pfam" id="PF13289">
    <property type="entry name" value="SIR2_2"/>
    <property type="match status" value="1"/>
</dbReference>
<dbReference type="Gene3D" id="3.40.50.1220">
    <property type="entry name" value="TPP-binding domain"/>
    <property type="match status" value="1"/>
</dbReference>
<protein>
    <recommendedName>
        <fullName evidence="3">Photosystem I assembly protein Ycf3</fullName>
    </recommendedName>
</protein>
<dbReference type="SUPFAM" id="SSF48452">
    <property type="entry name" value="TPR-like"/>
    <property type="match status" value="1"/>
</dbReference>
<dbReference type="AlphaFoldDB" id="A0A7G9Z0W6"/>
<dbReference type="InterPro" id="IPR019734">
    <property type="entry name" value="TPR_rpt"/>
</dbReference>
<accession>A0A7G9Z0W6</accession>
<evidence type="ECO:0000256" key="1">
    <source>
        <dbReference type="PROSITE-ProRule" id="PRU00339"/>
    </source>
</evidence>
<feature type="repeat" description="TPR" evidence="1">
    <location>
        <begin position="344"/>
        <end position="377"/>
    </location>
</feature>
<dbReference type="InterPro" id="IPR011990">
    <property type="entry name" value="TPR-like_helical_dom_sf"/>
</dbReference>
<dbReference type="Gene3D" id="1.25.40.10">
    <property type="entry name" value="Tetratricopeptide repeat domain"/>
    <property type="match status" value="2"/>
</dbReference>
<dbReference type="InterPro" id="IPR029035">
    <property type="entry name" value="DHS-like_NAD/FAD-binding_dom"/>
</dbReference>